<gene>
    <name evidence="11" type="primary">METTL21A</name>
</gene>
<evidence type="ECO:0000256" key="6">
    <source>
        <dbReference type="ARBA" id="ARBA00038029"/>
    </source>
</evidence>
<dbReference type="AlphaFoldDB" id="A0A670HKM9"/>
<protein>
    <recommendedName>
        <fullName evidence="7">Protein N-lysine methyltransferase METTL21A</fullName>
    </recommendedName>
    <alternativeName>
        <fullName evidence="8">Methyltransferase-like protein 21A</fullName>
    </alternativeName>
</protein>
<dbReference type="GeneTree" id="ENSGT00940000157249"/>
<reference evidence="11" key="2">
    <citation type="submission" date="2025-08" db="UniProtKB">
        <authorList>
            <consortium name="Ensembl"/>
        </authorList>
    </citation>
    <scope>IDENTIFICATION</scope>
</reference>
<dbReference type="GO" id="GO:0051117">
    <property type="term" value="F:ATPase binding"/>
    <property type="evidence" value="ECO:0007669"/>
    <property type="project" value="Ensembl"/>
</dbReference>
<dbReference type="InterPro" id="IPR029063">
    <property type="entry name" value="SAM-dependent_MTases_sf"/>
</dbReference>
<keyword evidence="3" id="KW-0489">Methyltransferase</keyword>
<dbReference type="PANTHER" id="PTHR14614">
    <property type="entry name" value="HEPATOCELLULAR CARCINOMA-ASSOCIATED ANTIGEN"/>
    <property type="match status" value="1"/>
</dbReference>
<dbReference type="FunFam" id="3.40.50.150:FF:000137">
    <property type="entry name" value="protein N-lysine methyltransferase METTL21A"/>
    <property type="match status" value="1"/>
</dbReference>
<evidence type="ECO:0000256" key="4">
    <source>
        <dbReference type="ARBA" id="ARBA00022679"/>
    </source>
</evidence>
<evidence type="ECO:0000256" key="2">
    <source>
        <dbReference type="ARBA" id="ARBA00022490"/>
    </source>
</evidence>
<dbReference type="InterPro" id="IPR019410">
    <property type="entry name" value="Methyltransf_16"/>
</dbReference>
<evidence type="ECO:0000256" key="7">
    <source>
        <dbReference type="ARBA" id="ARBA00040801"/>
    </source>
</evidence>
<dbReference type="GO" id="GO:0032259">
    <property type="term" value="P:methylation"/>
    <property type="evidence" value="ECO:0007669"/>
    <property type="project" value="UniProtKB-KW"/>
</dbReference>
<evidence type="ECO:0000256" key="8">
    <source>
        <dbReference type="ARBA" id="ARBA00041632"/>
    </source>
</evidence>
<keyword evidence="10" id="KW-0472">Membrane</keyword>
<evidence type="ECO:0000256" key="3">
    <source>
        <dbReference type="ARBA" id="ARBA00022603"/>
    </source>
</evidence>
<keyword evidence="10" id="KW-1133">Transmembrane helix</keyword>
<keyword evidence="5" id="KW-0949">S-adenosyl-L-methionine</keyword>
<name>A0A670HKM9_PODMU</name>
<dbReference type="GO" id="GO:0005829">
    <property type="term" value="C:cytosol"/>
    <property type="evidence" value="ECO:0007669"/>
    <property type="project" value="TreeGrafter"/>
</dbReference>
<comment type="similarity">
    <text evidence="6">Belongs to the methyltransferase superfamily. METTL21 family.</text>
</comment>
<dbReference type="PANTHER" id="PTHR14614:SF14">
    <property type="entry name" value="PROTEIN N-LYSINE METHYLTRANSFERASE METTL21A"/>
    <property type="match status" value="1"/>
</dbReference>
<dbReference type="GO" id="GO:0030544">
    <property type="term" value="F:Hsp70 protein binding"/>
    <property type="evidence" value="ECO:0007669"/>
    <property type="project" value="Ensembl"/>
</dbReference>
<dbReference type="Proteomes" id="UP000472272">
    <property type="component" value="Chromosome 1"/>
</dbReference>
<dbReference type="SUPFAM" id="SSF53335">
    <property type="entry name" value="S-adenosyl-L-methionine-dependent methyltransferases"/>
    <property type="match status" value="1"/>
</dbReference>
<feature type="transmembrane region" description="Helical" evidence="10">
    <location>
        <begin position="68"/>
        <end position="90"/>
    </location>
</feature>
<organism evidence="11 12">
    <name type="scientific">Podarcis muralis</name>
    <name type="common">Wall lizard</name>
    <name type="synonym">Lacerta muralis</name>
    <dbReference type="NCBI Taxonomy" id="64176"/>
    <lineage>
        <taxon>Eukaryota</taxon>
        <taxon>Metazoa</taxon>
        <taxon>Chordata</taxon>
        <taxon>Craniata</taxon>
        <taxon>Vertebrata</taxon>
        <taxon>Euteleostomi</taxon>
        <taxon>Lepidosauria</taxon>
        <taxon>Squamata</taxon>
        <taxon>Bifurcata</taxon>
        <taxon>Unidentata</taxon>
        <taxon>Episquamata</taxon>
        <taxon>Laterata</taxon>
        <taxon>Lacertibaenia</taxon>
        <taxon>Lacertidae</taxon>
        <taxon>Podarcis</taxon>
    </lineage>
</organism>
<dbReference type="Gene3D" id="3.40.50.150">
    <property type="entry name" value="Vaccinia Virus protein VP39"/>
    <property type="match status" value="1"/>
</dbReference>
<keyword evidence="10" id="KW-0812">Transmembrane</keyword>
<dbReference type="OMA" id="LFWELCD"/>
<dbReference type="GO" id="GO:0016279">
    <property type="term" value="F:protein-lysine N-methyltransferase activity"/>
    <property type="evidence" value="ECO:0007669"/>
    <property type="project" value="Ensembl"/>
</dbReference>
<evidence type="ECO:0000313" key="11">
    <source>
        <dbReference type="Ensembl" id="ENSPMRP00000000364.1"/>
    </source>
</evidence>
<evidence type="ECO:0000313" key="12">
    <source>
        <dbReference type="Proteomes" id="UP000472272"/>
    </source>
</evidence>
<accession>A0A670HKM9</accession>
<dbReference type="Pfam" id="PF10294">
    <property type="entry name" value="Methyltransf_16"/>
    <property type="match status" value="1"/>
</dbReference>
<keyword evidence="4" id="KW-0808">Transferase</keyword>
<feature type="transmembrane region" description="Helical" evidence="10">
    <location>
        <begin position="96"/>
        <end position="116"/>
    </location>
</feature>
<dbReference type="Ensembl" id="ENSPMRT00000000386.1">
    <property type="protein sequence ID" value="ENSPMRP00000000364.1"/>
    <property type="gene ID" value="ENSPMRG00000000269.1"/>
</dbReference>
<evidence type="ECO:0000256" key="1">
    <source>
        <dbReference type="ARBA" id="ARBA00004496"/>
    </source>
</evidence>
<keyword evidence="12" id="KW-1185">Reference proteome</keyword>
<comment type="subcellular location">
    <subcellularLocation>
        <location evidence="1">Cytoplasm</location>
    </subcellularLocation>
</comment>
<dbReference type="CDD" id="cd02440">
    <property type="entry name" value="AdoMet_MTases"/>
    <property type="match status" value="1"/>
</dbReference>
<reference evidence="11 12" key="1">
    <citation type="journal article" date="2019" name="Proc. Natl. Acad. Sci. U.S.A.">
        <title>Regulatory changes in pterin and carotenoid genes underlie balanced color polymorphisms in the wall lizard.</title>
        <authorList>
            <person name="Andrade P."/>
            <person name="Pinho C."/>
            <person name="Perez I de Lanuza G."/>
            <person name="Afonso S."/>
            <person name="Brejcha J."/>
            <person name="Rubin C.J."/>
            <person name="Wallerman O."/>
            <person name="Pereira P."/>
            <person name="Sabatino S.J."/>
            <person name="Bellati A."/>
            <person name="Pellitteri-Rosa D."/>
            <person name="Bosakova Z."/>
            <person name="Bunikis I."/>
            <person name="Carretero M.A."/>
            <person name="Feiner N."/>
            <person name="Marsik P."/>
            <person name="Pauperio F."/>
            <person name="Salvi D."/>
            <person name="Soler L."/>
            <person name="While G.M."/>
            <person name="Uller T."/>
            <person name="Font E."/>
            <person name="Andersson L."/>
            <person name="Carneiro M."/>
        </authorList>
    </citation>
    <scope>NUCLEOTIDE SEQUENCE</scope>
</reference>
<proteinExistence type="inferred from homology"/>
<dbReference type="GO" id="GO:0032991">
    <property type="term" value="C:protein-containing complex"/>
    <property type="evidence" value="ECO:0007669"/>
    <property type="project" value="Ensembl"/>
</dbReference>
<sequence>MEFEEVRRAFCTNFPPNAILPFGLIDEKMALVPYDDTAAWGMQKLHKSSSTYCFANHTIEIQQNWKQLGVAAVVWDAAVVLCTFLEMGGIDLQGRLVIELGAGTGLLGIVAALLGAQVTITDRKAALALLESNVQANLPADIRPRTAVKELTWGRDLGSFSSGGYDFILGADIVYLEETFADLLETLDHLCSEQTVILLSCRLRYERDHKFLKMLEERFSVYEVHYDPGNDVHIFRAQRKAQKADL</sequence>
<evidence type="ECO:0000256" key="5">
    <source>
        <dbReference type="ARBA" id="ARBA00022691"/>
    </source>
</evidence>
<reference evidence="11" key="3">
    <citation type="submission" date="2025-09" db="UniProtKB">
        <authorList>
            <consortium name="Ensembl"/>
        </authorList>
    </citation>
    <scope>IDENTIFICATION</scope>
</reference>
<dbReference type="GO" id="GO:1903333">
    <property type="term" value="P:negative regulation of protein folding"/>
    <property type="evidence" value="ECO:0007669"/>
    <property type="project" value="Ensembl"/>
</dbReference>
<keyword evidence="2" id="KW-0963">Cytoplasm</keyword>
<comment type="catalytic activity">
    <reaction evidence="9">
        <text>L-lysyl-[protein] + 3 S-adenosyl-L-methionine = N(6),N(6),N(6)-trimethyl-L-lysyl-[protein] + 3 S-adenosyl-L-homocysteine + 3 H(+)</text>
        <dbReference type="Rhea" id="RHEA:54192"/>
        <dbReference type="Rhea" id="RHEA-COMP:9752"/>
        <dbReference type="Rhea" id="RHEA-COMP:13826"/>
        <dbReference type="ChEBI" id="CHEBI:15378"/>
        <dbReference type="ChEBI" id="CHEBI:29969"/>
        <dbReference type="ChEBI" id="CHEBI:57856"/>
        <dbReference type="ChEBI" id="CHEBI:59789"/>
        <dbReference type="ChEBI" id="CHEBI:61961"/>
    </reaction>
    <physiologicalReaction direction="left-to-right" evidence="9">
        <dbReference type="Rhea" id="RHEA:54193"/>
    </physiologicalReaction>
</comment>
<evidence type="ECO:0000256" key="10">
    <source>
        <dbReference type="SAM" id="Phobius"/>
    </source>
</evidence>
<evidence type="ECO:0000256" key="9">
    <source>
        <dbReference type="ARBA" id="ARBA00049497"/>
    </source>
</evidence>